<evidence type="ECO:0000256" key="2">
    <source>
        <dbReference type="SAM" id="SignalP"/>
    </source>
</evidence>
<sequence length="365" mass="40289">MSLCLALAHVMLGLYDSGVFLGRDEFSCRVLEHLHGAPDIWEDLAVVTQPDAKVGRRGSKLSVSPLKTLAENLSLPVHFIPPDKPSFKTWQVLMFPKTTLASLKPFQPPPPFHFGPGHSPPPSHMLVTASFGRILSNSLLALFEHGRRLNVHPSLLPAYRGAAPIQRALLDGQKETGVCVIEMMERKKGIDAGEIWGRRRMAIPNGIAFPELRDALACEGGQLLVSVLRDMLTGKATAKPQPVDPQAPRAPAIQAKDATVDFSQMTAEGIKPIITYLKTKRTLQLHSPYVCTEPPPDMENLLPAPGERHPESHVYRYTTSFVSKVKQQDRSLLKAKEWWNGLSSELRLSGERSPVQFLALDTVCP</sequence>
<feature type="domain" description="Formyl transferase N-terminal" evidence="3">
    <location>
        <begin position="125"/>
        <end position="228"/>
    </location>
</feature>
<gene>
    <name evidence="4" type="ORF">IEO21_09573</name>
</gene>
<dbReference type="InterPro" id="IPR036477">
    <property type="entry name" value="Formyl_transf_N_sf"/>
</dbReference>
<dbReference type="CDD" id="cd08646">
    <property type="entry name" value="FMT_core_Met-tRNA-FMT_N"/>
    <property type="match status" value="1"/>
</dbReference>
<evidence type="ECO:0000313" key="4">
    <source>
        <dbReference type="EMBL" id="KAF9803775.1"/>
    </source>
</evidence>
<dbReference type="Gene3D" id="3.40.50.12230">
    <property type="match status" value="1"/>
</dbReference>
<dbReference type="GO" id="GO:0005739">
    <property type="term" value="C:mitochondrion"/>
    <property type="evidence" value="ECO:0007669"/>
    <property type="project" value="TreeGrafter"/>
</dbReference>
<dbReference type="Proteomes" id="UP000639403">
    <property type="component" value="Unassembled WGS sequence"/>
</dbReference>
<evidence type="ECO:0000313" key="5">
    <source>
        <dbReference type="Proteomes" id="UP000639403"/>
    </source>
</evidence>
<dbReference type="SUPFAM" id="SSF53328">
    <property type="entry name" value="Formyltransferase"/>
    <property type="match status" value="1"/>
</dbReference>
<dbReference type="GO" id="GO:0004479">
    <property type="term" value="F:methionyl-tRNA formyltransferase activity"/>
    <property type="evidence" value="ECO:0007669"/>
    <property type="project" value="UniProtKB-EC"/>
</dbReference>
<dbReference type="InterPro" id="IPR041711">
    <property type="entry name" value="Met-tRNA-FMT_N"/>
</dbReference>
<keyword evidence="2" id="KW-0732">Signal</keyword>
<proteinExistence type="predicted"/>
<dbReference type="AlphaFoldDB" id="A0A8H7TYC1"/>
<name>A0A8H7TYC1_9APHY</name>
<dbReference type="InterPro" id="IPR002376">
    <property type="entry name" value="Formyl_transf_N"/>
</dbReference>
<dbReference type="PANTHER" id="PTHR11138:SF5">
    <property type="entry name" value="METHIONYL-TRNA FORMYLTRANSFERASE, MITOCHONDRIAL"/>
    <property type="match status" value="1"/>
</dbReference>
<comment type="caution">
    <text evidence="4">The sequence shown here is derived from an EMBL/GenBank/DDBJ whole genome shotgun (WGS) entry which is preliminary data.</text>
</comment>
<reference evidence="4" key="2">
    <citation type="journal article" name="Front. Microbiol.">
        <title>Degradative Capacity of Two Strains of Rhodonia placenta: From Phenotype to Genotype.</title>
        <authorList>
            <person name="Kolle M."/>
            <person name="Horta M.A.C."/>
            <person name="Nowrousian M."/>
            <person name="Ohm R.A."/>
            <person name="Benz J.P."/>
            <person name="Pilgard A."/>
        </authorList>
    </citation>
    <scope>NUCLEOTIDE SEQUENCE</scope>
    <source>
        <strain evidence="4">FPRL280</strain>
    </source>
</reference>
<accession>A0A8H7TYC1</accession>
<dbReference type="EMBL" id="JADOXO010000480">
    <property type="protein sequence ID" value="KAF9803775.1"/>
    <property type="molecule type" value="Genomic_DNA"/>
</dbReference>
<dbReference type="PANTHER" id="PTHR11138">
    <property type="entry name" value="METHIONYL-TRNA FORMYLTRANSFERASE"/>
    <property type="match status" value="1"/>
</dbReference>
<organism evidence="4 5">
    <name type="scientific">Rhodonia placenta</name>
    <dbReference type="NCBI Taxonomy" id="104341"/>
    <lineage>
        <taxon>Eukaryota</taxon>
        <taxon>Fungi</taxon>
        <taxon>Dikarya</taxon>
        <taxon>Basidiomycota</taxon>
        <taxon>Agaricomycotina</taxon>
        <taxon>Agaricomycetes</taxon>
        <taxon>Polyporales</taxon>
        <taxon>Adustoporiaceae</taxon>
        <taxon>Rhodonia</taxon>
    </lineage>
</organism>
<evidence type="ECO:0000259" key="3">
    <source>
        <dbReference type="Pfam" id="PF00551"/>
    </source>
</evidence>
<dbReference type="EC" id="2.1.2.9" evidence="1"/>
<feature type="signal peptide" evidence="2">
    <location>
        <begin position="1"/>
        <end position="17"/>
    </location>
</feature>
<protein>
    <recommendedName>
        <fullName evidence="1">methionyl-tRNA formyltransferase</fullName>
        <ecNumber evidence="1">2.1.2.9</ecNumber>
    </recommendedName>
</protein>
<feature type="chain" id="PRO_5034432478" description="methionyl-tRNA formyltransferase" evidence="2">
    <location>
        <begin position="18"/>
        <end position="365"/>
    </location>
</feature>
<evidence type="ECO:0000256" key="1">
    <source>
        <dbReference type="ARBA" id="ARBA00012261"/>
    </source>
</evidence>
<dbReference type="Pfam" id="PF00551">
    <property type="entry name" value="Formyl_trans_N"/>
    <property type="match status" value="1"/>
</dbReference>
<reference evidence="4" key="1">
    <citation type="submission" date="2020-11" db="EMBL/GenBank/DDBJ databases">
        <authorList>
            <person name="Koelle M."/>
            <person name="Horta M.A.C."/>
            <person name="Nowrousian M."/>
            <person name="Ohm R.A."/>
            <person name="Benz P."/>
            <person name="Pilgard A."/>
        </authorList>
    </citation>
    <scope>NUCLEOTIDE SEQUENCE</scope>
    <source>
        <strain evidence="4">FPRL280</strain>
    </source>
</reference>